<keyword evidence="1" id="KW-0472">Membrane</keyword>
<evidence type="ECO:0000313" key="3">
    <source>
        <dbReference type="Proteomes" id="UP000005237"/>
    </source>
</evidence>
<organism evidence="2 3">
    <name type="scientific">Caenorhabditis japonica</name>
    <dbReference type="NCBI Taxonomy" id="281687"/>
    <lineage>
        <taxon>Eukaryota</taxon>
        <taxon>Metazoa</taxon>
        <taxon>Ecdysozoa</taxon>
        <taxon>Nematoda</taxon>
        <taxon>Chromadorea</taxon>
        <taxon>Rhabditida</taxon>
        <taxon>Rhabditina</taxon>
        <taxon>Rhabditomorpha</taxon>
        <taxon>Rhabditoidea</taxon>
        <taxon>Rhabditidae</taxon>
        <taxon>Peloderinae</taxon>
        <taxon>Caenorhabditis</taxon>
    </lineage>
</organism>
<keyword evidence="1" id="KW-1133">Transmembrane helix</keyword>
<name>A0A8R1I2E8_CAEJA</name>
<evidence type="ECO:0000313" key="2">
    <source>
        <dbReference type="EnsemblMetazoa" id="CJA15036c.1"/>
    </source>
</evidence>
<feature type="transmembrane region" description="Helical" evidence="1">
    <location>
        <begin position="238"/>
        <end position="261"/>
    </location>
</feature>
<reference evidence="2" key="2">
    <citation type="submission" date="2022-06" db="UniProtKB">
        <authorList>
            <consortium name="EnsemblMetazoa"/>
        </authorList>
    </citation>
    <scope>IDENTIFICATION</scope>
    <source>
        <strain evidence="2">DF5081</strain>
    </source>
</reference>
<feature type="transmembrane region" description="Helical" evidence="1">
    <location>
        <begin position="206"/>
        <end position="232"/>
    </location>
</feature>
<dbReference type="EnsemblMetazoa" id="CJA15036c.1">
    <property type="protein sequence ID" value="CJA15036c.1"/>
    <property type="gene ID" value="WBGene00134240"/>
</dbReference>
<dbReference type="PANTHER" id="PTHR46955:SF1">
    <property type="entry name" value="G-PROTEIN COUPLED RECEPTORS FAMILY 1 PROFILE DOMAIN-CONTAINING PROTEIN-RELATED"/>
    <property type="match status" value="1"/>
</dbReference>
<sequence>MQLNLTESKSNFRVIDISEMFSFTNQVYLGTYVLILILEICCAIINGLLIGMFYKLPTLRAKNLTLVYYLSVGDFITAITEAPYIIYMIKNWNPTLLDFDPLFIMIASIPLPIHLKISATITVGIALSRNIAIYFPATFRQINQTTYSSFTTIIGAILGVFDVILLFILSPIVRVPNCATSGCFVGHCFLYYWGISNMANRISTGILTTSMFFLTVPSFCVGFLELIGFSVFRLVGPFYSAALMATGICNGIIFICFNTELRGMLTKGRKKWAPPVSAWSVVKSNKLTT</sequence>
<proteinExistence type="predicted"/>
<evidence type="ECO:0000256" key="1">
    <source>
        <dbReference type="SAM" id="Phobius"/>
    </source>
</evidence>
<dbReference type="Gene3D" id="1.20.1070.10">
    <property type="entry name" value="Rhodopsin 7-helix transmembrane proteins"/>
    <property type="match status" value="1"/>
</dbReference>
<dbReference type="InterPro" id="IPR019420">
    <property type="entry name" value="7TM_GPCR_serpentine_rcpt_Srbc"/>
</dbReference>
<keyword evidence="3" id="KW-1185">Reference proteome</keyword>
<feature type="transmembrane region" description="Helical" evidence="1">
    <location>
        <begin position="66"/>
        <end position="89"/>
    </location>
</feature>
<keyword evidence="1" id="KW-0812">Transmembrane</keyword>
<dbReference type="Proteomes" id="UP000005237">
    <property type="component" value="Unassembled WGS sequence"/>
</dbReference>
<dbReference type="AlphaFoldDB" id="A0A8R1I2E8"/>
<feature type="transmembrane region" description="Helical" evidence="1">
    <location>
        <begin position="174"/>
        <end position="194"/>
    </location>
</feature>
<dbReference type="InterPro" id="IPR052322">
    <property type="entry name" value="Mito_rRNA_Mtase_NSUN4"/>
</dbReference>
<reference evidence="3" key="1">
    <citation type="submission" date="2010-08" db="EMBL/GenBank/DDBJ databases">
        <authorList>
            <consortium name="Caenorhabditis japonica Sequencing Consortium"/>
            <person name="Wilson R.K."/>
        </authorList>
    </citation>
    <scope>NUCLEOTIDE SEQUENCE [LARGE SCALE GENOMIC DNA]</scope>
    <source>
        <strain evidence="3">DF5081</strain>
    </source>
</reference>
<dbReference type="PANTHER" id="PTHR46955">
    <property type="entry name" value="PROTEIN CBG01349-RELATED"/>
    <property type="match status" value="1"/>
</dbReference>
<feature type="transmembrane region" description="Helical" evidence="1">
    <location>
        <begin position="29"/>
        <end position="54"/>
    </location>
</feature>
<accession>A0A8R1I2E8</accession>
<feature type="transmembrane region" description="Helical" evidence="1">
    <location>
        <begin position="101"/>
        <end position="127"/>
    </location>
</feature>
<dbReference type="Pfam" id="PF10316">
    <property type="entry name" value="7TM_GPCR_Srbc"/>
    <property type="match status" value="1"/>
</dbReference>
<dbReference type="SUPFAM" id="SSF81321">
    <property type="entry name" value="Family A G protein-coupled receptor-like"/>
    <property type="match status" value="1"/>
</dbReference>
<protein>
    <submittedName>
        <fullName evidence="2">G_PROTEIN_RECEP_F1_2 domain-containing protein</fullName>
    </submittedName>
</protein>
<feature type="transmembrane region" description="Helical" evidence="1">
    <location>
        <begin position="147"/>
        <end position="168"/>
    </location>
</feature>